<evidence type="ECO:0000313" key="2">
    <source>
        <dbReference type="Proteomes" id="UP000230750"/>
    </source>
</evidence>
<dbReference type="Proteomes" id="UP000230750">
    <property type="component" value="Unassembled WGS sequence"/>
</dbReference>
<dbReference type="OrthoDB" id="6431884at2759"/>
<evidence type="ECO:0008006" key="3">
    <source>
        <dbReference type="Google" id="ProtNLM"/>
    </source>
</evidence>
<name>A0A2G8JKD0_STIJA</name>
<proteinExistence type="predicted"/>
<reference evidence="1 2" key="1">
    <citation type="journal article" date="2017" name="PLoS Biol.">
        <title>The sea cucumber genome provides insights into morphological evolution and visceral regeneration.</title>
        <authorList>
            <person name="Zhang X."/>
            <person name="Sun L."/>
            <person name="Yuan J."/>
            <person name="Sun Y."/>
            <person name="Gao Y."/>
            <person name="Zhang L."/>
            <person name="Li S."/>
            <person name="Dai H."/>
            <person name="Hamel J.F."/>
            <person name="Liu C."/>
            <person name="Yu Y."/>
            <person name="Liu S."/>
            <person name="Lin W."/>
            <person name="Guo K."/>
            <person name="Jin S."/>
            <person name="Xu P."/>
            <person name="Storey K.B."/>
            <person name="Huan P."/>
            <person name="Zhang T."/>
            <person name="Zhou Y."/>
            <person name="Zhang J."/>
            <person name="Lin C."/>
            <person name="Li X."/>
            <person name="Xing L."/>
            <person name="Huo D."/>
            <person name="Sun M."/>
            <person name="Wang L."/>
            <person name="Mercier A."/>
            <person name="Li F."/>
            <person name="Yang H."/>
            <person name="Xiang J."/>
        </authorList>
    </citation>
    <scope>NUCLEOTIDE SEQUENCE [LARGE SCALE GENOMIC DNA]</scope>
    <source>
        <strain evidence="1">Shaxun</strain>
        <tissue evidence="1">Muscle</tissue>
    </source>
</reference>
<comment type="caution">
    <text evidence="1">The sequence shown here is derived from an EMBL/GenBank/DDBJ whole genome shotgun (WGS) entry which is preliminary data.</text>
</comment>
<dbReference type="AlphaFoldDB" id="A0A2G8JKD0"/>
<keyword evidence="2" id="KW-1185">Reference proteome</keyword>
<evidence type="ECO:0000313" key="1">
    <source>
        <dbReference type="EMBL" id="PIK36212.1"/>
    </source>
</evidence>
<dbReference type="EMBL" id="MRZV01001717">
    <property type="protein sequence ID" value="PIK36212.1"/>
    <property type="molecule type" value="Genomic_DNA"/>
</dbReference>
<organism evidence="1 2">
    <name type="scientific">Stichopus japonicus</name>
    <name type="common">Sea cucumber</name>
    <dbReference type="NCBI Taxonomy" id="307972"/>
    <lineage>
        <taxon>Eukaryota</taxon>
        <taxon>Metazoa</taxon>
        <taxon>Echinodermata</taxon>
        <taxon>Eleutherozoa</taxon>
        <taxon>Echinozoa</taxon>
        <taxon>Holothuroidea</taxon>
        <taxon>Aspidochirotacea</taxon>
        <taxon>Aspidochirotida</taxon>
        <taxon>Stichopodidae</taxon>
        <taxon>Apostichopus</taxon>
    </lineage>
</organism>
<protein>
    <recommendedName>
        <fullName evidence="3">Ig-like domain-containing protein</fullName>
    </recommendedName>
</protein>
<sequence length="269" mass="30335">MHPTGSLIIREVRATHDGVYDVTLVKSEDNVEHSKVTLITTVLSQQNHPYINLCGEDDHCSCRYDPGTTIYCSYNHSRPAVNLNWYIRYPSGDTLLQAPFNYEPDSNKTFSSISRLNIEDFAAGSFMFLVCVAGGPPLTPNTTENWLILDTSQEIYEFFNNVSILKIDVPLYGNPMLSCGAIQPTREAVIWQSVDLTGLTSTLVYSMYHTPQRRHYTYSNVQFDDRSTAIELFSVTREAEKIYVCLSTNSTHTEVIAAFQLAVFGKKTD</sequence>
<accession>A0A2G8JKD0</accession>
<gene>
    <name evidence="1" type="ORF">BSL78_26957</name>
</gene>